<dbReference type="GO" id="GO:0000978">
    <property type="term" value="F:RNA polymerase II cis-regulatory region sequence-specific DNA binding"/>
    <property type="evidence" value="ECO:0007669"/>
    <property type="project" value="TreeGrafter"/>
</dbReference>
<evidence type="ECO:0000256" key="7">
    <source>
        <dbReference type="ARBA" id="ARBA00023015"/>
    </source>
</evidence>
<dbReference type="SUPFAM" id="SSF47454">
    <property type="entry name" value="A DNA-binding domain in eukaryotic transcription factors"/>
    <property type="match status" value="1"/>
</dbReference>
<evidence type="ECO:0000256" key="11">
    <source>
        <dbReference type="ARBA" id="ARBA00023242"/>
    </source>
</evidence>
<evidence type="ECO:0000256" key="15">
    <source>
        <dbReference type="SAM" id="Coils"/>
    </source>
</evidence>
<dbReference type="EMBL" id="HBUF01239083">
    <property type="protein sequence ID" value="CAG6676222.1"/>
    <property type="molecule type" value="Transcribed_RNA"/>
</dbReference>
<comment type="function">
    <text evidence="12">Acts as a transcriptional activator which regulates the expression of several rod-specific genes, including RHO and PDE6B. Also functions as a transcriptional coactivator, stimulating transcription mediated by the transcription factor CRX and NR2E3. Binds to the rhodopsin promoter in a sequence-specific manner.</text>
</comment>
<evidence type="ECO:0000256" key="13">
    <source>
        <dbReference type="ARBA" id="ARBA00066263"/>
    </source>
</evidence>
<keyword evidence="6" id="KW-0832">Ubl conjugation</keyword>
<keyword evidence="4" id="KW-0963">Cytoplasm</keyword>
<dbReference type="CDD" id="cd14718">
    <property type="entry name" value="bZIP_Maf_large"/>
    <property type="match status" value="1"/>
</dbReference>
<dbReference type="FunFam" id="1.20.5.170:FF:000071">
    <property type="entry name" value="Neural retina-specific leucine zipper protein"/>
    <property type="match status" value="1"/>
</dbReference>
<dbReference type="SMART" id="SM00338">
    <property type="entry name" value="BRLZ"/>
    <property type="match status" value="1"/>
</dbReference>
<evidence type="ECO:0000256" key="5">
    <source>
        <dbReference type="ARBA" id="ARBA00022499"/>
    </source>
</evidence>
<dbReference type="AlphaFoldDB" id="A0A8D9E238"/>
<accession>A0A8D9E238</accession>
<keyword evidence="3" id="KW-0217">Developmental protein</keyword>
<dbReference type="InterPro" id="IPR004827">
    <property type="entry name" value="bZIP"/>
</dbReference>
<keyword evidence="8" id="KW-0238">DNA-binding</keyword>
<name>A0A8D9E238_9HEMI</name>
<keyword evidence="11" id="KW-0539">Nucleus</keyword>
<dbReference type="InterPro" id="IPR004826">
    <property type="entry name" value="bZIP_Maf"/>
</dbReference>
<evidence type="ECO:0000256" key="12">
    <source>
        <dbReference type="ARBA" id="ARBA00055281"/>
    </source>
</evidence>
<sequence>MMRVRASTTMALDAEPQLPDEYVYVQEFVLDHFDEDVNVKREVINNNDQDTTNHNISHHQKLPSIQSISVTNGGPLHIQSPPHHLLTPPGSSHRQDYQNQMVHGGVVMYPGTPGTPPDTPPGSNSPPHQHYHPMDHHPHLQQLPPRAQPPYHEDMVGWIPPNPHRQEPLDLRPQCNGPEPWSYGGKYLDHDSRPLGSPSSSVMSPLTPRTSYGCGDSDSLLSDDLLMCLSVRELNKRLHGCPRDQIAKLKAKRRTLKNRGYAQNCRSKRLHQRQELEVTNKHLIQQLNKMKNDYKQLVEERNHYKKQYDIVMRNKDRGLAPGEAEHLYL</sequence>
<proteinExistence type="predicted"/>
<evidence type="ECO:0000256" key="2">
    <source>
        <dbReference type="ARBA" id="ARBA00004496"/>
    </source>
</evidence>
<comment type="subunit">
    <text evidence="13">Interacts with FIZ1; this interaction represses transactivation. Interacts (via the leucine-zipper domain) with CRX.</text>
</comment>
<keyword evidence="7" id="KW-0805">Transcription regulation</keyword>
<dbReference type="Gene3D" id="1.20.5.170">
    <property type="match status" value="1"/>
</dbReference>
<evidence type="ECO:0000256" key="3">
    <source>
        <dbReference type="ARBA" id="ARBA00022473"/>
    </source>
</evidence>
<dbReference type="GO" id="GO:0045944">
    <property type="term" value="P:positive regulation of transcription by RNA polymerase II"/>
    <property type="evidence" value="ECO:0007669"/>
    <property type="project" value="UniProtKB-ARBA"/>
</dbReference>
<keyword evidence="5" id="KW-1017">Isopeptide bond</keyword>
<evidence type="ECO:0000256" key="8">
    <source>
        <dbReference type="ARBA" id="ARBA00023125"/>
    </source>
</evidence>
<evidence type="ECO:0000256" key="16">
    <source>
        <dbReference type="SAM" id="MobiDB-lite"/>
    </source>
</evidence>
<dbReference type="EMBL" id="HBUF01070883">
    <property type="protein sequence ID" value="CAG6629478.1"/>
    <property type="molecule type" value="Transcribed_RNA"/>
</dbReference>
<dbReference type="GO" id="GO:0005737">
    <property type="term" value="C:cytoplasm"/>
    <property type="evidence" value="ECO:0007669"/>
    <property type="project" value="UniProtKB-SubCell"/>
</dbReference>
<evidence type="ECO:0000256" key="1">
    <source>
        <dbReference type="ARBA" id="ARBA00004123"/>
    </source>
</evidence>
<dbReference type="EMBL" id="HBUF01579234">
    <property type="protein sequence ID" value="CAG6769543.1"/>
    <property type="molecule type" value="Transcribed_RNA"/>
</dbReference>
<evidence type="ECO:0000256" key="14">
    <source>
        <dbReference type="ARBA" id="ARBA00071773"/>
    </source>
</evidence>
<dbReference type="EMBL" id="HBUF01239082">
    <property type="protein sequence ID" value="CAG6676221.1"/>
    <property type="molecule type" value="Transcribed_RNA"/>
</dbReference>
<feature type="coiled-coil region" evidence="15">
    <location>
        <begin position="273"/>
        <end position="307"/>
    </location>
</feature>
<protein>
    <recommendedName>
        <fullName evidence="14">Neural retina-specific leucine zipper protein</fullName>
    </recommendedName>
</protein>
<dbReference type="EMBL" id="HBUF01404336">
    <property type="protein sequence ID" value="CAG6737710.1"/>
    <property type="molecule type" value="Transcribed_RNA"/>
</dbReference>
<evidence type="ECO:0000313" key="18">
    <source>
        <dbReference type="EMBL" id="CAG6737712.1"/>
    </source>
</evidence>
<dbReference type="InterPro" id="IPR008917">
    <property type="entry name" value="TF_DNA-bd_sf"/>
</dbReference>
<reference evidence="18" key="1">
    <citation type="submission" date="2021-05" db="EMBL/GenBank/DDBJ databases">
        <authorList>
            <person name="Alioto T."/>
            <person name="Alioto T."/>
            <person name="Gomez Garrido J."/>
        </authorList>
    </citation>
    <scope>NUCLEOTIDE SEQUENCE</scope>
</reference>
<feature type="region of interest" description="Disordered" evidence="16">
    <location>
        <begin position="108"/>
        <end position="149"/>
    </location>
</feature>
<comment type="subcellular location">
    <subcellularLocation>
        <location evidence="2">Cytoplasm</location>
    </subcellularLocation>
    <subcellularLocation>
        <location evidence="1">Nucleus</location>
    </subcellularLocation>
</comment>
<dbReference type="EMBL" id="HBUF01579235">
    <property type="protein sequence ID" value="CAG6769544.1"/>
    <property type="molecule type" value="Transcribed_RNA"/>
</dbReference>
<dbReference type="PANTHER" id="PTHR10129">
    <property type="entry name" value="TRANSCRIPTION FACTOR MAF"/>
    <property type="match status" value="1"/>
</dbReference>
<dbReference type="EMBL" id="HBUF01070885">
    <property type="protein sequence ID" value="CAG6629480.1"/>
    <property type="molecule type" value="Transcribed_RNA"/>
</dbReference>
<feature type="domain" description="BZIP" evidence="17">
    <location>
        <begin position="246"/>
        <end position="310"/>
    </location>
</feature>
<keyword evidence="9" id="KW-0010">Activator</keyword>
<feature type="compositionally biased region" description="Pro residues" evidence="16">
    <location>
        <begin position="113"/>
        <end position="124"/>
    </location>
</feature>
<dbReference type="EMBL" id="HBUF01404338">
    <property type="protein sequence ID" value="CAG6737712.1"/>
    <property type="molecule type" value="Transcribed_RNA"/>
</dbReference>
<evidence type="ECO:0000256" key="6">
    <source>
        <dbReference type="ARBA" id="ARBA00022843"/>
    </source>
</evidence>
<evidence type="ECO:0000256" key="4">
    <source>
        <dbReference type="ARBA" id="ARBA00022490"/>
    </source>
</evidence>
<dbReference type="EMBL" id="HBUF01070884">
    <property type="protein sequence ID" value="CAG6629479.1"/>
    <property type="molecule type" value="Transcribed_RNA"/>
</dbReference>
<organism evidence="18">
    <name type="scientific">Cacopsylla melanoneura</name>
    <dbReference type="NCBI Taxonomy" id="428564"/>
    <lineage>
        <taxon>Eukaryota</taxon>
        <taxon>Metazoa</taxon>
        <taxon>Ecdysozoa</taxon>
        <taxon>Arthropoda</taxon>
        <taxon>Hexapoda</taxon>
        <taxon>Insecta</taxon>
        <taxon>Pterygota</taxon>
        <taxon>Neoptera</taxon>
        <taxon>Paraneoptera</taxon>
        <taxon>Hemiptera</taxon>
        <taxon>Sternorrhyncha</taxon>
        <taxon>Psylloidea</taxon>
        <taxon>Psyllidae</taxon>
        <taxon>Psyllinae</taxon>
        <taxon>Cacopsylla</taxon>
    </lineage>
</organism>
<dbReference type="EMBL" id="HBUF01404337">
    <property type="protein sequence ID" value="CAG6737711.1"/>
    <property type="molecule type" value="Transcribed_RNA"/>
</dbReference>
<dbReference type="GO" id="GO:0005634">
    <property type="term" value="C:nucleus"/>
    <property type="evidence" value="ECO:0007669"/>
    <property type="project" value="UniProtKB-SubCell"/>
</dbReference>
<evidence type="ECO:0000259" key="17">
    <source>
        <dbReference type="SMART" id="SM00338"/>
    </source>
</evidence>
<dbReference type="InterPro" id="IPR024874">
    <property type="entry name" value="Transcription_factor_Maf_fam"/>
</dbReference>
<keyword evidence="10" id="KW-0804">Transcription</keyword>
<dbReference type="PANTHER" id="PTHR10129:SF44">
    <property type="entry name" value="TRAFFIC JAM, ISOFORM C"/>
    <property type="match status" value="1"/>
</dbReference>
<keyword evidence="15" id="KW-0175">Coiled coil</keyword>
<evidence type="ECO:0000256" key="10">
    <source>
        <dbReference type="ARBA" id="ARBA00023163"/>
    </source>
</evidence>
<evidence type="ECO:0000256" key="9">
    <source>
        <dbReference type="ARBA" id="ARBA00023159"/>
    </source>
</evidence>
<dbReference type="Pfam" id="PF03131">
    <property type="entry name" value="bZIP_Maf"/>
    <property type="match status" value="1"/>
</dbReference>
<dbReference type="GO" id="GO:0000981">
    <property type="term" value="F:DNA-binding transcription factor activity, RNA polymerase II-specific"/>
    <property type="evidence" value="ECO:0007669"/>
    <property type="project" value="TreeGrafter"/>
</dbReference>